<dbReference type="AlphaFoldDB" id="A0A4U5LQN5"/>
<evidence type="ECO:0000313" key="1">
    <source>
        <dbReference type="EMBL" id="TKR58264.1"/>
    </source>
</evidence>
<protein>
    <submittedName>
        <fullName evidence="1">Uncharacterized protein</fullName>
    </submittedName>
</protein>
<proteinExistence type="predicted"/>
<keyword evidence="2" id="KW-1185">Reference proteome</keyword>
<name>A0A4U5LQN5_STECR</name>
<sequence length="96" mass="10859">METIGNLPASRRTKRPTKDLCGSARRCRRLYEGFYSLRHKKRRLALILGVSHVLTLEEATVADGPLSYGDSSEFCSLIHRLGKYCKRVLPVLAQLL</sequence>
<reference evidence="1 2" key="2">
    <citation type="journal article" date="2019" name="G3 (Bethesda)">
        <title>Hybrid Assembly of the Genome of the Entomopathogenic Nematode Steinernema carpocapsae Identifies the X-Chromosome.</title>
        <authorList>
            <person name="Serra L."/>
            <person name="Macchietto M."/>
            <person name="Macias-Munoz A."/>
            <person name="McGill C.J."/>
            <person name="Rodriguez I.M."/>
            <person name="Rodriguez B."/>
            <person name="Murad R."/>
            <person name="Mortazavi A."/>
        </authorList>
    </citation>
    <scope>NUCLEOTIDE SEQUENCE [LARGE SCALE GENOMIC DNA]</scope>
    <source>
        <strain evidence="1 2">ALL</strain>
    </source>
</reference>
<dbReference type="EMBL" id="AZBU02000013">
    <property type="protein sequence ID" value="TKR58264.1"/>
    <property type="molecule type" value="Genomic_DNA"/>
</dbReference>
<gene>
    <name evidence="1" type="ORF">L596_029731</name>
</gene>
<organism evidence="1 2">
    <name type="scientific">Steinernema carpocapsae</name>
    <name type="common">Entomopathogenic nematode</name>
    <dbReference type="NCBI Taxonomy" id="34508"/>
    <lineage>
        <taxon>Eukaryota</taxon>
        <taxon>Metazoa</taxon>
        <taxon>Ecdysozoa</taxon>
        <taxon>Nematoda</taxon>
        <taxon>Chromadorea</taxon>
        <taxon>Rhabditida</taxon>
        <taxon>Tylenchina</taxon>
        <taxon>Panagrolaimomorpha</taxon>
        <taxon>Strongyloidoidea</taxon>
        <taxon>Steinernematidae</taxon>
        <taxon>Steinernema</taxon>
    </lineage>
</organism>
<comment type="caution">
    <text evidence="1">The sequence shown here is derived from an EMBL/GenBank/DDBJ whole genome shotgun (WGS) entry which is preliminary data.</text>
</comment>
<dbReference type="Proteomes" id="UP000298663">
    <property type="component" value="Unassembled WGS sequence"/>
</dbReference>
<evidence type="ECO:0000313" key="2">
    <source>
        <dbReference type="Proteomes" id="UP000298663"/>
    </source>
</evidence>
<reference evidence="1 2" key="1">
    <citation type="journal article" date="2015" name="Genome Biol.">
        <title>Comparative genomics of Steinernema reveals deeply conserved gene regulatory networks.</title>
        <authorList>
            <person name="Dillman A.R."/>
            <person name="Macchietto M."/>
            <person name="Porter C.F."/>
            <person name="Rogers A."/>
            <person name="Williams B."/>
            <person name="Antoshechkin I."/>
            <person name="Lee M.M."/>
            <person name="Goodwin Z."/>
            <person name="Lu X."/>
            <person name="Lewis E.E."/>
            <person name="Goodrich-Blair H."/>
            <person name="Stock S.P."/>
            <person name="Adams B.J."/>
            <person name="Sternberg P.W."/>
            <person name="Mortazavi A."/>
        </authorList>
    </citation>
    <scope>NUCLEOTIDE SEQUENCE [LARGE SCALE GENOMIC DNA]</scope>
    <source>
        <strain evidence="1 2">ALL</strain>
    </source>
</reference>
<accession>A0A4U5LQN5</accession>